<evidence type="ECO:0000313" key="2">
    <source>
        <dbReference type="EMBL" id="GBP07499.1"/>
    </source>
</evidence>
<dbReference type="EMBL" id="BGZK01000026">
    <property type="protein sequence ID" value="GBP07499.1"/>
    <property type="molecule type" value="Genomic_DNA"/>
</dbReference>
<accession>A0A4C1SZ74</accession>
<organism evidence="2 3">
    <name type="scientific">Eumeta variegata</name>
    <name type="common">Bagworm moth</name>
    <name type="synonym">Eumeta japonica</name>
    <dbReference type="NCBI Taxonomy" id="151549"/>
    <lineage>
        <taxon>Eukaryota</taxon>
        <taxon>Metazoa</taxon>
        <taxon>Ecdysozoa</taxon>
        <taxon>Arthropoda</taxon>
        <taxon>Hexapoda</taxon>
        <taxon>Insecta</taxon>
        <taxon>Pterygota</taxon>
        <taxon>Neoptera</taxon>
        <taxon>Endopterygota</taxon>
        <taxon>Lepidoptera</taxon>
        <taxon>Glossata</taxon>
        <taxon>Ditrysia</taxon>
        <taxon>Tineoidea</taxon>
        <taxon>Psychidae</taxon>
        <taxon>Oiketicinae</taxon>
        <taxon>Eumeta</taxon>
    </lineage>
</organism>
<proteinExistence type="predicted"/>
<protein>
    <submittedName>
        <fullName evidence="2">Uncharacterized protein</fullName>
    </submittedName>
</protein>
<feature type="region of interest" description="Disordered" evidence="1">
    <location>
        <begin position="1"/>
        <end position="27"/>
    </location>
</feature>
<feature type="compositionally biased region" description="Basic and acidic residues" evidence="1">
    <location>
        <begin position="1"/>
        <end position="19"/>
    </location>
</feature>
<dbReference type="Proteomes" id="UP000299102">
    <property type="component" value="Unassembled WGS sequence"/>
</dbReference>
<keyword evidence="3" id="KW-1185">Reference proteome</keyword>
<evidence type="ECO:0000313" key="3">
    <source>
        <dbReference type="Proteomes" id="UP000299102"/>
    </source>
</evidence>
<sequence>MLPGRKWGEQGEGSHKSHSFEPPSRWSDRAPSFWGLDWSANIFRAAMENRVVPCCIKAFPSYLVTEGIGEVASPDVELLSF</sequence>
<gene>
    <name evidence="2" type="ORF">EVAR_4845_1</name>
</gene>
<name>A0A4C1SZ74_EUMVA</name>
<comment type="caution">
    <text evidence="2">The sequence shown here is derived from an EMBL/GenBank/DDBJ whole genome shotgun (WGS) entry which is preliminary data.</text>
</comment>
<reference evidence="2 3" key="1">
    <citation type="journal article" date="2019" name="Commun. Biol.">
        <title>The bagworm genome reveals a unique fibroin gene that provides high tensile strength.</title>
        <authorList>
            <person name="Kono N."/>
            <person name="Nakamura H."/>
            <person name="Ohtoshi R."/>
            <person name="Tomita M."/>
            <person name="Numata K."/>
            <person name="Arakawa K."/>
        </authorList>
    </citation>
    <scope>NUCLEOTIDE SEQUENCE [LARGE SCALE GENOMIC DNA]</scope>
</reference>
<evidence type="ECO:0000256" key="1">
    <source>
        <dbReference type="SAM" id="MobiDB-lite"/>
    </source>
</evidence>
<dbReference type="AlphaFoldDB" id="A0A4C1SZ74"/>